<keyword evidence="2" id="KW-0288">FMN</keyword>
<evidence type="ECO:0000256" key="2">
    <source>
        <dbReference type="ARBA" id="ARBA00022643"/>
    </source>
</evidence>
<keyword evidence="1" id="KW-0285">Flavoprotein</keyword>
<protein>
    <submittedName>
        <fullName evidence="4">Iron-sulfur flavoprotein</fullName>
    </submittedName>
</protein>
<dbReference type="Gene3D" id="3.40.50.360">
    <property type="match status" value="1"/>
</dbReference>
<evidence type="ECO:0000259" key="3">
    <source>
        <dbReference type="Pfam" id="PF03358"/>
    </source>
</evidence>
<dbReference type="Pfam" id="PF03358">
    <property type="entry name" value="FMN_red"/>
    <property type="match status" value="1"/>
</dbReference>
<dbReference type="PANTHER" id="PTHR43278:SF2">
    <property type="entry name" value="IRON-SULFUR FLAVOPROTEIN"/>
    <property type="match status" value="1"/>
</dbReference>
<dbReference type="RefSeq" id="WP_021171483.1">
    <property type="nucleotide sequence ID" value="NZ_CTRP01000013.1"/>
</dbReference>
<dbReference type="PANTHER" id="PTHR43278">
    <property type="entry name" value="NAD(P)H-DEPENDENT FMN-CONTAINING OXIDOREDUCTASE YWQN-RELATED"/>
    <property type="match status" value="1"/>
</dbReference>
<proteinExistence type="predicted"/>
<gene>
    <name evidence="4" type="ORF">SpAn4DRAFT_5179</name>
</gene>
<dbReference type="InterPro" id="IPR005025">
    <property type="entry name" value="FMN_Rdtase-like_dom"/>
</dbReference>
<evidence type="ECO:0000313" key="4">
    <source>
        <dbReference type="EMBL" id="CQR73518.1"/>
    </source>
</evidence>
<sequence length="245" mass="27350">MKIVAINGSPKGRESNTNVMITAFLNGAQEAGAETINVFLAEKDIKYCKGCLSCRFNHGQCVIKDDMAEIVSLENGADILLLATPVYVYDISGTLKVYMDRSIMKSYDLGYGYMEKAATGEYRSTAKPERQIPKIIMMSNCGNTGRSHFQVISHWIKRTAFMMNTEVIGEIYATQGLLLTSKNQKIKPIISGYLQLLNMAGKEIVTNKLISVTTEKALEKSFVPDEIYIQGLNHQIDIMRKNQGR</sequence>
<dbReference type="EMBL" id="CTRP01000013">
    <property type="protein sequence ID" value="CQR73518.1"/>
    <property type="molecule type" value="Genomic_DNA"/>
</dbReference>
<dbReference type="SUPFAM" id="SSF52218">
    <property type="entry name" value="Flavoproteins"/>
    <property type="match status" value="1"/>
</dbReference>
<accession>A0A0U1L1G0</accession>
<keyword evidence="5" id="KW-1185">Reference proteome</keyword>
<reference evidence="5" key="1">
    <citation type="submission" date="2015-03" db="EMBL/GenBank/DDBJ databases">
        <authorList>
            <person name="Nijsse Bart"/>
        </authorList>
    </citation>
    <scope>NUCLEOTIDE SEQUENCE [LARGE SCALE GENOMIC DNA]</scope>
</reference>
<dbReference type="Proteomes" id="UP000049855">
    <property type="component" value="Unassembled WGS sequence"/>
</dbReference>
<name>A0A0U1L1G0_9FIRM</name>
<evidence type="ECO:0000313" key="5">
    <source>
        <dbReference type="Proteomes" id="UP000049855"/>
    </source>
</evidence>
<evidence type="ECO:0000256" key="1">
    <source>
        <dbReference type="ARBA" id="ARBA00022630"/>
    </source>
</evidence>
<feature type="domain" description="NADPH-dependent FMN reductase-like" evidence="3">
    <location>
        <begin position="1"/>
        <end position="103"/>
    </location>
</feature>
<dbReference type="AlphaFoldDB" id="A0A0U1L1G0"/>
<dbReference type="GO" id="GO:0016491">
    <property type="term" value="F:oxidoreductase activity"/>
    <property type="evidence" value="ECO:0007669"/>
    <property type="project" value="InterPro"/>
</dbReference>
<dbReference type="InterPro" id="IPR029039">
    <property type="entry name" value="Flavoprotein-like_sf"/>
</dbReference>
<dbReference type="InterPro" id="IPR051796">
    <property type="entry name" value="ISF_SsuE-like"/>
</dbReference>
<organism evidence="4 5">
    <name type="scientific">Sporomusa ovata</name>
    <dbReference type="NCBI Taxonomy" id="2378"/>
    <lineage>
        <taxon>Bacteria</taxon>
        <taxon>Bacillati</taxon>
        <taxon>Bacillota</taxon>
        <taxon>Negativicutes</taxon>
        <taxon>Selenomonadales</taxon>
        <taxon>Sporomusaceae</taxon>
        <taxon>Sporomusa</taxon>
    </lineage>
</organism>